<evidence type="ECO:0000256" key="1">
    <source>
        <dbReference type="SAM" id="Phobius"/>
    </source>
</evidence>
<accession>A0A495VSV7</accession>
<gene>
    <name evidence="2" type="ORF">DFR40_2683</name>
</gene>
<sequence>MNILIFTTAFAGFGALCLSMERHAKQVFGVVPGALPRLGAAIAGWALLAGALAPALQRYGVSVGITAWLGFLSLAAVAIGLLLSYAPRQIRYLAPAALFLGVNLAWLF</sequence>
<comment type="caution">
    <text evidence="2">The sequence shown here is derived from an EMBL/GenBank/DDBJ whole genome shotgun (WGS) entry which is preliminary data.</text>
</comment>
<organism evidence="2 3">
    <name type="scientific">Azonexus fungiphilus</name>
    <dbReference type="NCBI Taxonomy" id="146940"/>
    <lineage>
        <taxon>Bacteria</taxon>
        <taxon>Pseudomonadati</taxon>
        <taxon>Pseudomonadota</taxon>
        <taxon>Betaproteobacteria</taxon>
        <taxon>Rhodocyclales</taxon>
        <taxon>Azonexaceae</taxon>
        <taxon>Azonexus</taxon>
    </lineage>
</organism>
<dbReference type="InterPro" id="IPR021762">
    <property type="entry name" value="DUF3325"/>
</dbReference>
<protein>
    <submittedName>
        <fullName evidence="2">Uncharacterized protein DUF3325</fullName>
    </submittedName>
</protein>
<reference evidence="2 3" key="1">
    <citation type="submission" date="2018-10" db="EMBL/GenBank/DDBJ databases">
        <title>Genomic Encyclopedia of Type Strains, Phase IV (KMG-IV): sequencing the most valuable type-strain genomes for metagenomic binning, comparative biology and taxonomic classification.</title>
        <authorList>
            <person name="Goeker M."/>
        </authorList>
    </citation>
    <scope>NUCLEOTIDE SEQUENCE [LARGE SCALE GENOMIC DNA]</scope>
    <source>
        <strain evidence="2 3">DSM 23841</strain>
    </source>
</reference>
<feature type="transmembrane region" description="Helical" evidence="1">
    <location>
        <begin position="63"/>
        <end position="83"/>
    </location>
</feature>
<evidence type="ECO:0000313" key="2">
    <source>
        <dbReference type="EMBL" id="RKT50748.1"/>
    </source>
</evidence>
<feature type="transmembrane region" description="Helical" evidence="1">
    <location>
        <begin position="34"/>
        <end position="56"/>
    </location>
</feature>
<evidence type="ECO:0000313" key="3">
    <source>
        <dbReference type="Proteomes" id="UP000270626"/>
    </source>
</evidence>
<dbReference type="Proteomes" id="UP000270626">
    <property type="component" value="Unassembled WGS sequence"/>
</dbReference>
<name>A0A495VSV7_9RHOO</name>
<keyword evidence="1" id="KW-1133">Transmembrane helix</keyword>
<proteinExistence type="predicted"/>
<dbReference type="EMBL" id="RBXP01000017">
    <property type="protein sequence ID" value="RKT50748.1"/>
    <property type="molecule type" value="Genomic_DNA"/>
</dbReference>
<dbReference type="OrthoDB" id="8858882at2"/>
<dbReference type="Pfam" id="PF11804">
    <property type="entry name" value="DUF3325"/>
    <property type="match status" value="1"/>
</dbReference>
<keyword evidence="1" id="KW-0472">Membrane</keyword>
<keyword evidence="3" id="KW-1185">Reference proteome</keyword>
<dbReference type="RefSeq" id="WP_121458975.1">
    <property type="nucleotide sequence ID" value="NZ_RBXP01000017.1"/>
</dbReference>
<keyword evidence="1" id="KW-0812">Transmembrane</keyword>
<dbReference type="AlphaFoldDB" id="A0A495VSV7"/>